<dbReference type="PROSITE" id="PS51257">
    <property type="entry name" value="PROKAR_LIPOPROTEIN"/>
    <property type="match status" value="1"/>
</dbReference>
<evidence type="ECO:0000313" key="4">
    <source>
        <dbReference type="Proteomes" id="UP000680714"/>
    </source>
</evidence>
<evidence type="ECO:0000259" key="2">
    <source>
        <dbReference type="Pfam" id="PF03413"/>
    </source>
</evidence>
<gene>
    <name evidence="3" type="ORF">KEC16_04520</name>
</gene>
<dbReference type="Proteomes" id="UP000680714">
    <property type="component" value="Unassembled WGS sequence"/>
</dbReference>
<evidence type="ECO:0000313" key="3">
    <source>
        <dbReference type="EMBL" id="MBR9970971.1"/>
    </source>
</evidence>
<name>A0ABS5I983_9PROT</name>
<reference evidence="3 4" key="1">
    <citation type="submission" date="2021-04" db="EMBL/GenBank/DDBJ databases">
        <title>Magnetospirillum sulfuroxidans sp. nov., a facultative chemolithoautotrophic sulfur-oxidizing alphaproteobacterium isolated from freshwater sediment and proposals for Paramagetospirillum gen. nov., and Magnetospirillaceae fam. nov.</title>
        <authorList>
            <person name="Koziaeva V."/>
            <person name="Geelhoed J.S."/>
            <person name="Sorokin D.Y."/>
            <person name="Grouzdev D.S."/>
        </authorList>
    </citation>
    <scope>NUCLEOTIDE SEQUENCE [LARGE SCALE GENOMIC DNA]</scope>
    <source>
        <strain evidence="3 4">J10</strain>
    </source>
</reference>
<protein>
    <submittedName>
        <fullName evidence="3">PepSY domain-containing protein</fullName>
    </submittedName>
</protein>
<comment type="caution">
    <text evidence="3">The sequence shown here is derived from an EMBL/GenBank/DDBJ whole genome shotgun (WGS) entry which is preliminary data.</text>
</comment>
<keyword evidence="1" id="KW-0732">Signal</keyword>
<keyword evidence="4" id="KW-1185">Reference proteome</keyword>
<feature type="chain" id="PRO_5047133303" evidence="1">
    <location>
        <begin position="21"/>
        <end position="101"/>
    </location>
</feature>
<organism evidence="3 4">
    <name type="scientific">Magnetospirillum sulfuroxidans</name>
    <dbReference type="NCBI Taxonomy" id="611300"/>
    <lineage>
        <taxon>Bacteria</taxon>
        <taxon>Pseudomonadati</taxon>
        <taxon>Pseudomonadota</taxon>
        <taxon>Alphaproteobacteria</taxon>
        <taxon>Rhodospirillales</taxon>
        <taxon>Rhodospirillaceae</taxon>
        <taxon>Magnetospirillum</taxon>
    </lineage>
</organism>
<evidence type="ECO:0000256" key="1">
    <source>
        <dbReference type="SAM" id="SignalP"/>
    </source>
</evidence>
<dbReference type="Gene3D" id="3.10.450.40">
    <property type="match status" value="1"/>
</dbReference>
<proteinExistence type="predicted"/>
<sequence>MNWKAIPIIALFMACPTAWAGESDHDRARRAVEDGRILPLREILTRAETAYPGQLIEAELEDDHGKLIYEIKLLTKDGRLMKLIYDAASGEVLKVRQRDRP</sequence>
<feature type="domain" description="PepSY" evidence="2">
    <location>
        <begin position="39"/>
        <end position="95"/>
    </location>
</feature>
<feature type="signal peptide" evidence="1">
    <location>
        <begin position="1"/>
        <end position="20"/>
    </location>
</feature>
<dbReference type="Pfam" id="PF03413">
    <property type="entry name" value="PepSY"/>
    <property type="match status" value="1"/>
</dbReference>
<dbReference type="InterPro" id="IPR025711">
    <property type="entry name" value="PepSY"/>
</dbReference>
<accession>A0ABS5I983</accession>
<dbReference type="EMBL" id="JAGTUF010000002">
    <property type="protein sequence ID" value="MBR9970971.1"/>
    <property type="molecule type" value="Genomic_DNA"/>
</dbReference>